<dbReference type="InterPro" id="IPR052164">
    <property type="entry name" value="Anthracycline_SecMetBiosynth"/>
</dbReference>
<accession>A0A854DCS8</accession>
<evidence type="ECO:0000259" key="1">
    <source>
        <dbReference type="PROSITE" id="PS51819"/>
    </source>
</evidence>
<dbReference type="Gene3D" id="3.10.180.10">
    <property type="entry name" value="2,3-Dihydroxybiphenyl 1,2-Dioxygenase, domain 1"/>
    <property type="match status" value="1"/>
</dbReference>
<feature type="domain" description="VOC" evidence="1">
    <location>
        <begin position="6"/>
        <end position="126"/>
    </location>
</feature>
<reference evidence="2 3" key="1">
    <citation type="submission" date="2016-12" db="EMBL/GenBank/DDBJ databases">
        <title>Genomic comparison of strains in the 'Actinomyces naeslundii' group.</title>
        <authorList>
            <person name="Mughal S.R."/>
            <person name="Do T."/>
            <person name="Gilbert S.C."/>
            <person name="Witherden E.A."/>
            <person name="Didelot X."/>
            <person name="Beighton D."/>
        </authorList>
    </citation>
    <scope>NUCLEOTIDE SEQUENCE [LARGE SCALE GENOMIC DNA]</scope>
    <source>
        <strain evidence="2 3">NCTC 10301</strain>
    </source>
</reference>
<dbReference type="InterPro" id="IPR037523">
    <property type="entry name" value="VOC_core"/>
</dbReference>
<dbReference type="InterPro" id="IPR004360">
    <property type="entry name" value="Glyas_Fos-R_dOase_dom"/>
</dbReference>
<dbReference type="AlphaFoldDB" id="A0A854DCS8"/>
<evidence type="ECO:0000313" key="2">
    <source>
        <dbReference type="EMBL" id="OMG38204.1"/>
    </source>
</evidence>
<sequence length="133" mass="14616">MTILQGLTTMVLTADDVDAASRWYADLLGITPYYRSPQTGPCAYTEFRIGPDEDELGIMDRSFMTPSPTPTTAPITYWHTDDIHTTFTTLVAHGAHAHTPITERGGGFTTASIVDPFGNAVGIMHSPHWRARH</sequence>
<dbReference type="InterPro" id="IPR029068">
    <property type="entry name" value="Glyas_Bleomycin-R_OHBP_Dase"/>
</dbReference>
<comment type="caution">
    <text evidence="2">The sequence shown here is derived from an EMBL/GenBank/DDBJ whole genome shotgun (WGS) entry which is preliminary data.</text>
</comment>
<dbReference type="RefSeq" id="WP_003779518.1">
    <property type="nucleotide sequence ID" value="NZ_CAJPQD010000011.1"/>
</dbReference>
<dbReference type="Proteomes" id="UP000187035">
    <property type="component" value="Unassembled WGS sequence"/>
</dbReference>
<organism evidence="2 3">
    <name type="scientific">Actinomyces naeslundii</name>
    <dbReference type="NCBI Taxonomy" id="1655"/>
    <lineage>
        <taxon>Bacteria</taxon>
        <taxon>Bacillati</taxon>
        <taxon>Actinomycetota</taxon>
        <taxon>Actinomycetes</taxon>
        <taxon>Actinomycetales</taxon>
        <taxon>Actinomycetaceae</taxon>
        <taxon>Actinomyces</taxon>
    </lineage>
</organism>
<protein>
    <submittedName>
        <fullName evidence="2">Glyoxalase</fullName>
    </submittedName>
</protein>
<dbReference type="PANTHER" id="PTHR33993">
    <property type="entry name" value="GLYOXALASE-RELATED"/>
    <property type="match status" value="1"/>
</dbReference>
<dbReference type="EMBL" id="MSRR01000004">
    <property type="protein sequence ID" value="OMG38204.1"/>
    <property type="molecule type" value="Genomic_DNA"/>
</dbReference>
<name>A0A854DCS8_ACTNA</name>
<evidence type="ECO:0000313" key="3">
    <source>
        <dbReference type="Proteomes" id="UP000187035"/>
    </source>
</evidence>
<dbReference type="Pfam" id="PF00903">
    <property type="entry name" value="Glyoxalase"/>
    <property type="match status" value="1"/>
</dbReference>
<dbReference type="PANTHER" id="PTHR33993:SF14">
    <property type="entry name" value="GB|AAF24581.1"/>
    <property type="match status" value="1"/>
</dbReference>
<dbReference type="GeneID" id="64255656"/>
<proteinExistence type="predicted"/>
<dbReference type="PROSITE" id="PS51819">
    <property type="entry name" value="VOC"/>
    <property type="match status" value="1"/>
</dbReference>
<dbReference type="SUPFAM" id="SSF54593">
    <property type="entry name" value="Glyoxalase/Bleomycin resistance protein/Dihydroxybiphenyl dioxygenase"/>
    <property type="match status" value="1"/>
</dbReference>
<gene>
    <name evidence="2" type="ORF">BKH33_02685</name>
</gene>